<evidence type="ECO:0000259" key="8">
    <source>
        <dbReference type="Pfam" id="PF03600"/>
    </source>
</evidence>
<dbReference type="OrthoDB" id="442352at2759"/>
<feature type="transmembrane region" description="Helical" evidence="7">
    <location>
        <begin position="655"/>
        <end position="684"/>
    </location>
</feature>
<dbReference type="KEGG" id="acan:ACA1_068650"/>
<feature type="transmembrane region" description="Helical" evidence="7">
    <location>
        <begin position="404"/>
        <end position="423"/>
    </location>
</feature>
<organism evidence="9 10">
    <name type="scientific">Acanthamoeba castellanii (strain ATCC 30010 / Neff)</name>
    <dbReference type="NCBI Taxonomy" id="1257118"/>
    <lineage>
        <taxon>Eukaryota</taxon>
        <taxon>Amoebozoa</taxon>
        <taxon>Discosea</taxon>
        <taxon>Longamoebia</taxon>
        <taxon>Centramoebida</taxon>
        <taxon>Acanthamoebidae</taxon>
        <taxon>Acanthamoeba</taxon>
    </lineage>
</organism>
<protein>
    <submittedName>
        <fullName evidence="9">Citrate transporter</fullName>
    </submittedName>
</protein>
<reference evidence="9 10" key="1">
    <citation type="journal article" date="2013" name="Genome Biol.">
        <title>Genome of Acanthamoeba castellanii highlights extensive lateral gene transfer and early evolution of tyrosine kinase signaling.</title>
        <authorList>
            <person name="Clarke M."/>
            <person name="Lohan A.J."/>
            <person name="Liu B."/>
            <person name="Lagkouvardos I."/>
            <person name="Roy S."/>
            <person name="Zafar N."/>
            <person name="Bertelli C."/>
            <person name="Schilde C."/>
            <person name="Kianianmomeni A."/>
            <person name="Burglin T.R."/>
            <person name="Frech C."/>
            <person name="Turcotte B."/>
            <person name="Kopec K.O."/>
            <person name="Synnott J.M."/>
            <person name="Choo C."/>
            <person name="Paponov I."/>
            <person name="Finkler A."/>
            <person name="Soon Heng Tan C."/>
            <person name="Hutchins A.P."/>
            <person name="Weinmeier T."/>
            <person name="Rattei T."/>
            <person name="Chu J.S."/>
            <person name="Gimenez G."/>
            <person name="Irimia M."/>
            <person name="Rigden D.J."/>
            <person name="Fitzpatrick D.A."/>
            <person name="Lorenzo-Morales J."/>
            <person name="Bateman A."/>
            <person name="Chiu C.H."/>
            <person name="Tang P."/>
            <person name="Hegemann P."/>
            <person name="Fromm H."/>
            <person name="Raoult D."/>
            <person name="Greub G."/>
            <person name="Miranda-Saavedra D."/>
            <person name="Chen N."/>
            <person name="Nash P."/>
            <person name="Ginger M.L."/>
            <person name="Horn M."/>
            <person name="Schaap P."/>
            <person name="Caler L."/>
            <person name="Loftus B."/>
        </authorList>
    </citation>
    <scope>NUCLEOTIDE SEQUENCE [LARGE SCALE GENOMIC DNA]</scope>
    <source>
        <strain evidence="9 10">Neff</strain>
    </source>
</reference>
<dbReference type="GO" id="GO:0016020">
    <property type="term" value="C:membrane"/>
    <property type="evidence" value="ECO:0007669"/>
    <property type="project" value="UniProtKB-SubCell"/>
</dbReference>
<evidence type="ECO:0000313" key="9">
    <source>
        <dbReference type="EMBL" id="ELR23281.1"/>
    </source>
</evidence>
<keyword evidence="3 7" id="KW-0812">Transmembrane</keyword>
<feature type="transmembrane region" description="Helical" evidence="7">
    <location>
        <begin position="215"/>
        <end position="239"/>
    </location>
</feature>
<feature type="transmembrane region" description="Helical" evidence="7">
    <location>
        <begin position="696"/>
        <end position="722"/>
    </location>
</feature>
<feature type="transmembrane region" description="Helical" evidence="7">
    <location>
        <begin position="533"/>
        <end position="552"/>
    </location>
</feature>
<evidence type="ECO:0000256" key="3">
    <source>
        <dbReference type="ARBA" id="ARBA00022692"/>
    </source>
</evidence>
<proteinExistence type="predicted"/>
<dbReference type="PANTHER" id="PTHR43568">
    <property type="entry name" value="P PROTEIN"/>
    <property type="match status" value="1"/>
</dbReference>
<feature type="transmembrane region" description="Helical" evidence="7">
    <location>
        <begin position="510"/>
        <end position="527"/>
    </location>
</feature>
<dbReference type="VEuPathDB" id="AmoebaDB:ACA1_068650"/>
<evidence type="ECO:0000256" key="1">
    <source>
        <dbReference type="ARBA" id="ARBA00004141"/>
    </source>
</evidence>
<evidence type="ECO:0000256" key="7">
    <source>
        <dbReference type="SAM" id="Phobius"/>
    </source>
</evidence>
<keyword evidence="6" id="KW-0175">Coiled coil</keyword>
<evidence type="ECO:0000313" key="10">
    <source>
        <dbReference type="Proteomes" id="UP000011083"/>
    </source>
</evidence>
<accession>L8HFR4</accession>
<name>L8HFR4_ACACF</name>
<dbReference type="AlphaFoldDB" id="L8HFR4"/>
<evidence type="ECO:0000256" key="5">
    <source>
        <dbReference type="ARBA" id="ARBA00023136"/>
    </source>
</evidence>
<feature type="transmembrane region" description="Helical" evidence="7">
    <location>
        <begin position="319"/>
        <end position="337"/>
    </location>
</feature>
<sequence>MNDPFLDADDLGETPQDYDLLTSADEDVVLRHSAYMRQSGTYGTTTPPSIMTSESRINEVETDDEPPASFRAAPMANLRVLLRGVLSAKNFKITLILCTGEAPHWPLRCLSRLLNSVVSYMLAYDASEVSQLDVTLAAQKLASETAQIALELQGSSSDLPSSAAGNWTKVEDWSAQLDPEHELEEKLEFELHDVHYKTVRVVVTTNSTLPIALELHVLAAGGLAKHQVVIGMAILAMVYTMIIFNLIHHTIAALMGSFVALAALSIIHERPSFETVVSWIDYETVSLLFGMMVIVGVLTDTGFFEWAAVRAYKMANGDYWRLLVLLCILMSILSPFVDSVTTMLLFGPMTIRLCSVMDLDPLPIIIAEVLFANISGTSTAIGDPPNILIVNGFKHTGLINFGSFSAHVAPGVLLCIIGVFILLKRLYREQLKRQPVTRKMREIAIWQMTVSKINAYDGEEAKIVRKKLEEHIKNLKNVVREGKAVGKGNLAEAEYVAEIEGKYVITNKPLLIKSGIVLLIVVFVFFLEAFVELHLSLAWTALIGAVVLLILADVRDINTVFEKVELGTLIYFAGLFVLLKALEELGVVQFIADHTASLIGQFPEGKIRLAVAITLLVWVGGTIGGVIDNIPFTQTMIPVVARLASDDMGLPLTPLVWALVFGCCLGGNATLIGAPANIVAAGLAEQQGYKLTFMHFFRIGFPCCLLTLLISNVYLLVTHVLIPWY</sequence>
<dbReference type="GeneID" id="14924254"/>
<evidence type="ECO:0000256" key="2">
    <source>
        <dbReference type="ARBA" id="ARBA00022448"/>
    </source>
</evidence>
<dbReference type="Proteomes" id="UP000011083">
    <property type="component" value="Unassembled WGS sequence"/>
</dbReference>
<dbReference type="InterPro" id="IPR051475">
    <property type="entry name" value="Diverse_Ion_Transporter"/>
</dbReference>
<dbReference type="GO" id="GO:0055085">
    <property type="term" value="P:transmembrane transport"/>
    <property type="evidence" value="ECO:0007669"/>
    <property type="project" value="InterPro"/>
</dbReference>
<keyword evidence="10" id="KW-1185">Reference proteome</keyword>
<keyword evidence="4 7" id="KW-1133">Transmembrane helix</keyword>
<evidence type="ECO:0000256" key="6">
    <source>
        <dbReference type="SAM" id="Coils"/>
    </source>
</evidence>
<dbReference type="STRING" id="1257118.L8HFR4"/>
<dbReference type="CDD" id="cd01116">
    <property type="entry name" value="P_permease"/>
    <property type="match status" value="1"/>
</dbReference>
<dbReference type="Pfam" id="PF03600">
    <property type="entry name" value="CitMHS"/>
    <property type="match status" value="1"/>
</dbReference>
<feature type="coiled-coil region" evidence="6">
    <location>
        <begin position="458"/>
        <end position="485"/>
    </location>
</feature>
<gene>
    <name evidence="9" type="ORF">ACA1_068650</name>
</gene>
<feature type="domain" description="Citrate transporter-like" evidence="8">
    <location>
        <begin position="239"/>
        <end position="662"/>
    </location>
</feature>
<dbReference type="OMA" id="NMILATH"/>
<evidence type="ECO:0000256" key="4">
    <source>
        <dbReference type="ARBA" id="ARBA00022989"/>
    </source>
</evidence>
<comment type="subcellular location">
    <subcellularLocation>
        <location evidence="1">Membrane</location>
        <topology evidence="1">Multi-pass membrane protein</topology>
    </subcellularLocation>
</comment>
<dbReference type="PANTHER" id="PTHR43568:SF1">
    <property type="entry name" value="P PROTEIN"/>
    <property type="match status" value="1"/>
</dbReference>
<dbReference type="InterPro" id="IPR004680">
    <property type="entry name" value="Cit_transptr-like_dom"/>
</dbReference>
<dbReference type="EMBL" id="KB007857">
    <property type="protein sequence ID" value="ELR23281.1"/>
    <property type="molecule type" value="Genomic_DNA"/>
</dbReference>
<keyword evidence="2" id="KW-0813">Transport</keyword>
<dbReference type="RefSeq" id="XP_004352809.1">
    <property type="nucleotide sequence ID" value="XM_004352757.1"/>
</dbReference>
<keyword evidence="5 7" id="KW-0472">Membrane</keyword>
<feature type="transmembrane region" description="Helical" evidence="7">
    <location>
        <begin position="246"/>
        <end position="267"/>
    </location>
</feature>
<feature type="transmembrane region" description="Helical" evidence="7">
    <location>
        <begin position="287"/>
        <end position="307"/>
    </location>
</feature>